<dbReference type="EMBL" id="WVTB01000079">
    <property type="protein sequence ID" value="KAF3800059.1"/>
    <property type="molecule type" value="Genomic_DNA"/>
</dbReference>
<protein>
    <recommendedName>
        <fullName evidence="2">Heterokaryon incompatibility domain-containing protein</fullName>
    </recommendedName>
</protein>
<name>A0A8H4FGF1_COLGL</name>
<gene>
    <name evidence="3" type="ORF">GCG54_00015437</name>
</gene>
<dbReference type="AlphaFoldDB" id="A0A8H4FGF1"/>
<dbReference type="RefSeq" id="XP_045259219.1">
    <property type="nucleotide sequence ID" value="XM_045415221.1"/>
</dbReference>
<comment type="caution">
    <text evidence="3">The sequence shown here is derived from an EMBL/GenBank/DDBJ whole genome shotgun (WGS) entry which is preliminary data.</text>
</comment>
<feature type="compositionally biased region" description="Low complexity" evidence="1">
    <location>
        <begin position="635"/>
        <end position="646"/>
    </location>
</feature>
<dbReference type="GeneID" id="69022540"/>
<evidence type="ECO:0000256" key="1">
    <source>
        <dbReference type="SAM" id="MobiDB-lite"/>
    </source>
</evidence>
<evidence type="ECO:0000259" key="2">
    <source>
        <dbReference type="Pfam" id="PF06985"/>
    </source>
</evidence>
<organism evidence="3 4">
    <name type="scientific">Colletotrichum gloeosporioides</name>
    <name type="common">Anthracnose fungus</name>
    <name type="synonym">Glomerella cingulata</name>
    <dbReference type="NCBI Taxonomy" id="474922"/>
    <lineage>
        <taxon>Eukaryota</taxon>
        <taxon>Fungi</taxon>
        <taxon>Dikarya</taxon>
        <taxon>Ascomycota</taxon>
        <taxon>Pezizomycotina</taxon>
        <taxon>Sordariomycetes</taxon>
        <taxon>Hypocreomycetidae</taxon>
        <taxon>Glomerellales</taxon>
        <taxon>Glomerellaceae</taxon>
        <taxon>Colletotrichum</taxon>
        <taxon>Colletotrichum gloeosporioides species complex</taxon>
    </lineage>
</organism>
<sequence>MPNPPDSAEERLHLSSRIRGAAVSGAIMAGPRIDVDDRDRPLQSIVSESGKGLVAQLLDVQRAIVDQSKPLQFVRKLDVLYFEPDNKRGAESDDTRSPGKWRRWKGFNAEERSDYIAVSWTWNPAQGEDPRSGGFQVETSLKDDFQPSGVRDKVFERIRHYTNAQQEHLKYVWIDQHCIVQEEGPEKTQGMQAMDLVYGLSGHPISLLARLINSKEDVRLLADILEGAFTTHITGSAEFRLSPLAVSSSQVLRDAMDLLEAITSDLWWSRAWTFQEKYLSESKMKLLIPHSPELEKEKRHKKKVFGTAVGELCIKSIDFHRQVTQLCLACKKERPDLAASADRILGKASNYEVLLRDTAPDAQYLTRWSQSPRIIKDIEPRESKFCSDRLAIIANCCQYSTRLDDVKLRRGDHSVSLALLALYLLNGEMMKNEPLDKEHKQDCLQKTVSSFIEDESFDGFCPPHSKKPLLFNKGCRFNNVVLTPRGMLTKGHLWKLHLRFQVPLDQFPSRKDDRNPLARQDYVLWRLSQLQHVLELLGYTPIAKELAKFIDKSLHFDYNESFSRWYMRTMAKMVVAAMDAYKPLCLGGILEGDSDFSYKGIFILDDCEEFPAYSEWDTDEDWSAEEEDAVDQLESEFGSGSSSSSDSDSDRESESSYGFTINTPKPWTDEPIYVFTSSKPKEEASRNSYPNDIDKHVSIEIESQGAPLEDGYHRPNLVTKRWINGLCFFRGHPRQEVIFPWHPALTTHRGV</sequence>
<evidence type="ECO:0000313" key="4">
    <source>
        <dbReference type="Proteomes" id="UP000613401"/>
    </source>
</evidence>
<dbReference type="PANTHER" id="PTHR24148:SF64">
    <property type="entry name" value="HETEROKARYON INCOMPATIBILITY DOMAIN-CONTAINING PROTEIN"/>
    <property type="match status" value="1"/>
</dbReference>
<feature type="region of interest" description="Disordered" evidence="1">
    <location>
        <begin position="621"/>
        <end position="663"/>
    </location>
</feature>
<accession>A0A8H4FGF1</accession>
<dbReference type="PANTHER" id="PTHR24148">
    <property type="entry name" value="ANKYRIN REPEAT DOMAIN-CONTAINING PROTEIN 39 HOMOLOG-RELATED"/>
    <property type="match status" value="1"/>
</dbReference>
<dbReference type="InterPro" id="IPR052895">
    <property type="entry name" value="HetReg/Transcr_Mod"/>
</dbReference>
<keyword evidence="4" id="KW-1185">Reference proteome</keyword>
<reference evidence="3" key="1">
    <citation type="journal article" date="2020" name="Phytopathology">
        <title>Genome sequence and comparative analysis of Colletotrichum gloeosporioides isolated from Liriodendron leaves.</title>
        <authorList>
            <person name="Fu F.F."/>
            <person name="Hao Z."/>
            <person name="Wang P."/>
            <person name="Lu Y."/>
            <person name="Xue L.J."/>
            <person name="Wei G."/>
            <person name="Tian Y."/>
            <person name="Baishi H."/>
            <person name="Xu H."/>
            <person name="Shi J."/>
            <person name="Cheng T."/>
            <person name="Wang G."/>
            <person name="Yi Y."/>
            <person name="Chen J."/>
        </authorList>
    </citation>
    <scope>NUCLEOTIDE SEQUENCE</scope>
    <source>
        <strain evidence="3">Lc1</strain>
    </source>
</reference>
<dbReference type="Proteomes" id="UP000613401">
    <property type="component" value="Unassembled WGS sequence"/>
</dbReference>
<feature type="domain" description="Heterokaryon incompatibility" evidence="2">
    <location>
        <begin position="115"/>
        <end position="276"/>
    </location>
</feature>
<proteinExistence type="predicted"/>
<dbReference type="InterPro" id="IPR010730">
    <property type="entry name" value="HET"/>
</dbReference>
<feature type="compositionally biased region" description="Acidic residues" evidence="1">
    <location>
        <begin position="621"/>
        <end position="634"/>
    </location>
</feature>
<reference evidence="3" key="2">
    <citation type="submission" date="2020-03" db="EMBL/GenBank/DDBJ databases">
        <authorList>
            <person name="Fu F.-F."/>
            <person name="Chen J."/>
        </authorList>
    </citation>
    <scope>NUCLEOTIDE SEQUENCE</scope>
    <source>
        <strain evidence="3">Lc1</strain>
    </source>
</reference>
<dbReference type="Pfam" id="PF06985">
    <property type="entry name" value="HET"/>
    <property type="match status" value="1"/>
</dbReference>
<evidence type="ECO:0000313" key="3">
    <source>
        <dbReference type="EMBL" id="KAF3800059.1"/>
    </source>
</evidence>